<organism evidence="3">
    <name type="scientific">uncultured Chloroflexia bacterium</name>
    <dbReference type="NCBI Taxonomy" id="1672391"/>
    <lineage>
        <taxon>Bacteria</taxon>
        <taxon>Bacillati</taxon>
        <taxon>Chloroflexota</taxon>
        <taxon>Chloroflexia</taxon>
        <taxon>environmental samples</taxon>
    </lineage>
</organism>
<dbReference type="InterPro" id="IPR012495">
    <property type="entry name" value="TadE-like_dom"/>
</dbReference>
<gene>
    <name evidence="3" type="ORF">AVDCRST_MAG93-3286</name>
</gene>
<evidence type="ECO:0000259" key="2">
    <source>
        <dbReference type="Pfam" id="PF07811"/>
    </source>
</evidence>
<name>A0A6J4JMH7_9CHLR</name>
<keyword evidence="1" id="KW-0472">Membrane</keyword>
<evidence type="ECO:0000313" key="3">
    <source>
        <dbReference type="EMBL" id="CAA9282475.1"/>
    </source>
</evidence>
<dbReference type="Pfam" id="PF07811">
    <property type="entry name" value="TadE"/>
    <property type="match status" value="1"/>
</dbReference>
<dbReference type="EMBL" id="CADCTR010001123">
    <property type="protein sequence ID" value="CAA9282475.1"/>
    <property type="molecule type" value="Genomic_DNA"/>
</dbReference>
<proteinExistence type="predicted"/>
<feature type="transmembrane region" description="Helical" evidence="1">
    <location>
        <begin position="20"/>
        <end position="41"/>
    </location>
</feature>
<accession>A0A6J4JMH7</accession>
<feature type="domain" description="TadE-like" evidence="2">
    <location>
        <begin position="20"/>
        <end position="60"/>
    </location>
</feature>
<dbReference type="AlphaFoldDB" id="A0A6J4JMH7"/>
<protein>
    <recommendedName>
        <fullName evidence="2">TadE-like domain-containing protein</fullName>
    </recommendedName>
</protein>
<keyword evidence="1" id="KW-1133">Transmembrane helix</keyword>
<evidence type="ECO:0000256" key="1">
    <source>
        <dbReference type="SAM" id="Phobius"/>
    </source>
</evidence>
<keyword evidence="1" id="KW-0812">Transmembrane</keyword>
<reference evidence="3" key="1">
    <citation type="submission" date="2020-02" db="EMBL/GenBank/DDBJ databases">
        <authorList>
            <person name="Meier V. D."/>
        </authorList>
    </citation>
    <scope>NUCLEOTIDE SEQUENCE</scope>
    <source>
        <strain evidence="3">AVDCRST_MAG93</strain>
    </source>
</reference>
<sequence>MTSKHHNLYKLRANNSCASGQAIIEFALIVSVVLLLLAAAVNLGNAYRTYQTLANASAEAGSYLSHNPIVNCKTKNCPGGSEIAGAEREARIRFRNEQGPLVRGVASTLDLDNNGVDDIVEHGWAFVEGRVRFQVADSSQISINNPHSIPVSFGGTSDLSCQQRQRFDTGGGPCFIVVQAKAIYRPMILSTVLGREMSITAIAIKPIVEGD</sequence>